<reference evidence="4" key="1">
    <citation type="journal article" date="2020" name="mSystems">
        <title>Genome- and Community-Level Interaction Insights into Carbon Utilization and Element Cycling Functions of Hydrothermarchaeota in Hydrothermal Sediment.</title>
        <authorList>
            <person name="Zhou Z."/>
            <person name="Liu Y."/>
            <person name="Xu W."/>
            <person name="Pan J."/>
            <person name="Luo Z.H."/>
            <person name="Li M."/>
        </authorList>
    </citation>
    <scope>NUCLEOTIDE SEQUENCE [LARGE SCALE GENOMIC DNA]</scope>
    <source>
        <strain evidence="4">SpSt-87</strain>
    </source>
</reference>
<dbReference type="InterPro" id="IPR024069">
    <property type="entry name" value="AF2212-like_dom_sf"/>
</dbReference>
<evidence type="ECO:0000256" key="3">
    <source>
        <dbReference type="RuleBase" id="RU368051"/>
    </source>
</evidence>
<dbReference type="SUPFAM" id="SSF141694">
    <property type="entry name" value="AF2212/PG0164-like"/>
    <property type="match status" value="1"/>
</dbReference>
<evidence type="ECO:0000313" key="4">
    <source>
        <dbReference type="EMBL" id="HFW31983.1"/>
    </source>
</evidence>
<organism evidence="4">
    <name type="scientific">Archaeoglobus fulgidus</name>
    <dbReference type="NCBI Taxonomy" id="2234"/>
    <lineage>
        <taxon>Archaea</taxon>
        <taxon>Methanobacteriati</taxon>
        <taxon>Methanobacteriota</taxon>
        <taxon>Archaeoglobi</taxon>
        <taxon>Archaeoglobales</taxon>
        <taxon>Archaeoglobaceae</taxon>
        <taxon>Archaeoglobus</taxon>
    </lineage>
</organism>
<protein>
    <recommendedName>
        <fullName evidence="3">Antitoxin</fullName>
    </recommendedName>
</protein>
<dbReference type="EMBL" id="DTLB01000017">
    <property type="protein sequence ID" value="HFW31983.1"/>
    <property type="molecule type" value="Genomic_DNA"/>
</dbReference>
<dbReference type="AlphaFoldDB" id="A0A7C3RBE6"/>
<evidence type="ECO:0000256" key="2">
    <source>
        <dbReference type="ARBA" id="ARBA00022649"/>
    </source>
</evidence>
<name>A0A7C3RBE6_ARCFL</name>
<gene>
    <name evidence="4" type="ORF">ENW66_03395</name>
</gene>
<evidence type="ECO:0000256" key="1">
    <source>
        <dbReference type="ARBA" id="ARBA00006615"/>
    </source>
</evidence>
<comment type="similarity">
    <text evidence="1 3">Belongs to the UPF0165 family.</text>
</comment>
<dbReference type="Pfam" id="PF01954">
    <property type="entry name" value="AF2212-like"/>
    <property type="match status" value="1"/>
</dbReference>
<dbReference type="Gene3D" id="4.10.1150.10">
    <property type="entry name" value="AF2212/PG0164-like"/>
    <property type="match status" value="1"/>
</dbReference>
<dbReference type="InterPro" id="IPR008203">
    <property type="entry name" value="AF2212-like"/>
</dbReference>
<comment type="caution">
    <text evidence="4">The sequence shown here is derived from an EMBL/GenBank/DDBJ whole genome shotgun (WGS) entry which is preliminary data.</text>
</comment>
<comment type="function">
    <text evidence="3">Antitoxin component of a type II toxin-antitoxin (TA) system.</text>
</comment>
<sequence length="73" mass="8520">MGKVIEVVYEDGVFKPLEKVNLPEKIRGKVVIEEKLMGDIEGISEEVDKILKEVRIEEDPLEVLLEMRKRPWD</sequence>
<proteinExistence type="inferred from homology"/>
<accession>A0A7C3RBE6</accession>
<keyword evidence="2 3" id="KW-1277">Toxin-antitoxin system</keyword>